<reference evidence="2" key="1">
    <citation type="submission" date="2013-08" db="EMBL/GenBank/DDBJ databases">
        <authorList>
            <person name="Mendez C."/>
            <person name="Richter M."/>
            <person name="Ferrer M."/>
            <person name="Sanchez J."/>
        </authorList>
    </citation>
    <scope>NUCLEOTIDE SEQUENCE</scope>
</reference>
<evidence type="ECO:0000256" key="1">
    <source>
        <dbReference type="SAM" id="MobiDB-lite"/>
    </source>
</evidence>
<feature type="compositionally biased region" description="Low complexity" evidence="1">
    <location>
        <begin position="9"/>
        <end position="22"/>
    </location>
</feature>
<name>T1AFC5_9ZZZZ</name>
<evidence type="ECO:0000313" key="2">
    <source>
        <dbReference type="EMBL" id="EQD55343.1"/>
    </source>
</evidence>
<protein>
    <submittedName>
        <fullName evidence="2">Phosphate transport system protein</fullName>
    </submittedName>
</protein>
<proteinExistence type="predicted"/>
<feature type="region of interest" description="Disordered" evidence="1">
    <location>
        <begin position="1"/>
        <end position="26"/>
    </location>
</feature>
<sequence length="135" mass="14791">MEKKTMMRSAETGPGPSPGGAAEAERRLRRVGPVTLGLTIPRRWIQDWNARAGAPVRMRRTADGVLVVRISDEPEIPGPARISVEGGAPDEHLLRHLVAAYIRGAPRILIEQPPKLTPAARQVIHTFLQRTVQTA</sequence>
<accession>T1AFC5</accession>
<gene>
    <name evidence="2" type="ORF">B1B_09272</name>
</gene>
<reference evidence="2" key="2">
    <citation type="journal article" date="2014" name="ISME J.">
        <title>Microbial stratification in low pH oxic and suboxic macroscopic growths along an acid mine drainage.</title>
        <authorList>
            <person name="Mendez-Garcia C."/>
            <person name="Mesa V."/>
            <person name="Sprenger R.R."/>
            <person name="Richter M."/>
            <person name="Diez M.S."/>
            <person name="Solano J."/>
            <person name="Bargiela R."/>
            <person name="Golyshina O.V."/>
            <person name="Manteca A."/>
            <person name="Ramos J.L."/>
            <person name="Gallego J.R."/>
            <person name="Llorente I."/>
            <person name="Martins Dos Santos V.A."/>
            <person name="Jensen O.N."/>
            <person name="Pelaez A.I."/>
            <person name="Sanchez J."/>
            <person name="Ferrer M."/>
        </authorList>
    </citation>
    <scope>NUCLEOTIDE SEQUENCE</scope>
</reference>
<feature type="non-terminal residue" evidence="2">
    <location>
        <position position="135"/>
    </location>
</feature>
<dbReference type="AlphaFoldDB" id="T1AFC5"/>
<organism evidence="2">
    <name type="scientific">mine drainage metagenome</name>
    <dbReference type="NCBI Taxonomy" id="410659"/>
    <lineage>
        <taxon>unclassified sequences</taxon>
        <taxon>metagenomes</taxon>
        <taxon>ecological metagenomes</taxon>
    </lineage>
</organism>
<dbReference type="EMBL" id="AUZY01006112">
    <property type="protein sequence ID" value="EQD55343.1"/>
    <property type="molecule type" value="Genomic_DNA"/>
</dbReference>
<comment type="caution">
    <text evidence="2">The sequence shown here is derived from an EMBL/GenBank/DDBJ whole genome shotgun (WGS) entry which is preliminary data.</text>
</comment>